<protein>
    <submittedName>
        <fullName evidence="1">2-oxo acid dehydrogenase subunit E2</fullName>
    </submittedName>
</protein>
<sequence length="243" mass="25787">MSAGAETIRRSKQGVAVRQAIPFVAMKKMIGDHLLASHQQVPAVSVFADLDVDQVLALRKSRFTEEAHKVTLTHILLKAVAEALKACPLLNATLSEAEILVLDEINIGVAVALADGNLIVPVIRNVDHLSVAEIARRSNELAQIALKGKLGLDDVRGGTFTLSNVGSVPGTLWQTPLINPPQSGTLALGRARAAAVVRGGEIVIGQVMGASLTFDHRVISGLPASEFMAHLAELLRNPEPWCA</sequence>
<reference evidence="1" key="1">
    <citation type="submission" date="2021-01" db="EMBL/GenBank/DDBJ databases">
        <authorList>
            <person name="Sun Q."/>
        </authorList>
    </citation>
    <scope>NUCLEOTIDE SEQUENCE</scope>
    <source>
        <strain evidence="1">YIM B02566</strain>
    </source>
</reference>
<proteinExistence type="predicted"/>
<evidence type="ECO:0000313" key="2">
    <source>
        <dbReference type="Proteomes" id="UP000616151"/>
    </source>
</evidence>
<dbReference type="EMBL" id="JAENHL010000007">
    <property type="protein sequence ID" value="MBK1869198.1"/>
    <property type="molecule type" value="Genomic_DNA"/>
</dbReference>
<keyword evidence="2" id="KW-1185">Reference proteome</keyword>
<gene>
    <name evidence="1" type="ORF">JHL16_22755</name>
</gene>
<organism evidence="1 2">
    <name type="scientific">Taklimakanibacter albus</name>
    <dbReference type="NCBI Taxonomy" id="2800327"/>
    <lineage>
        <taxon>Bacteria</taxon>
        <taxon>Pseudomonadati</taxon>
        <taxon>Pseudomonadota</taxon>
        <taxon>Alphaproteobacteria</taxon>
        <taxon>Hyphomicrobiales</taxon>
        <taxon>Aestuariivirgaceae</taxon>
        <taxon>Taklimakanibacter</taxon>
    </lineage>
</organism>
<evidence type="ECO:0000313" key="1">
    <source>
        <dbReference type="EMBL" id="MBK1869198.1"/>
    </source>
</evidence>
<comment type="caution">
    <text evidence="1">The sequence shown here is derived from an EMBL/GenBank/DDBJ whole genome shotgun (WGS) entry which is preliminary data.</text>
</comment>
<name>A0ACC5R9W4_9HYPH</name>
<dbReference type="Proteomes" id="UP000616151">
    <property type="component" value="Unassembled WGS sequence"/>
</dbReference>
<accession>A0ACC5R9W4</accession>